<accession>A0A060I440</accession>
<evidence type="ECO:0000313" key="4">
    <source>
        <dbReference type="Proteomes" id="UP000027180"/>
    </source>
</evidence>
<dbReference type="Gene3D" id="2.40.50.240">
    <property type="entry name" value="NifT/FixU-like"/>
    <property type="match status" value="1"/>
</dbReference>
<dbReference type="Proteomes" id="UP000027180">
    <property type="component" value="Plasmid pRetIE4771b"/>
</dbReference>
<dbReference type="EMBL" id="CP006988">
    <property type="protein sequence ID" value="AIC29908.1"/>
    <property type="molecule type" value="Genomic_DNA"/>
</dbReference>
<keyword evidence="3" id="KW-0614">Plasmid</keyword>
<dbReference type="KEGG" id="rei:IE4771_PB00177"/>
<dbReference type="Pfam" id="PF04319">
    <property type="entry name" value="NifZ"/>
    <property type="match status" value="1"/>
</dbReference>
<proteinExistence type="inferred from homology"/>
<comment type="similarity">
    <text evidence="1">Belongs to the NifZ family.</text>
</comment>
<dbReference type="NCBIfam" id="TIGR02934">
    <property type="entry name" value="nifT_nitrog"/>
    <property type="match status" value="1"/>
</dbReference>
<dbReference type="InterPro" id="IPR024044">
    <property type="entry name" value="NifT/FixU_barrel-like_dom_sf"/>
</dbReference>
<evidence type="ECO:0000256" key="2">
    <source>
        <dbReference type="ARBA" id="ARBA00023231"/>
    </source>
</evidence>
<keyword evidence="2" id="KW-0535">Nitrogen fixation</keyword>
<protein>
    <submittedName>
        <fullName evidence="3">Bifunctional nitrogen fixation protein NifZ and NifT/FixU protein</fullName>
    </submittedName>
</protein>
<dbReference type="InterPro" id="IPR009727">
    <property type="entry name" value="NifT"/>
</dbReference>
<dbReference type="GO" id="GO:0009399">
    <property type="term" value="P:nitrogen fixation"/>
    <property type="evidence" value="ECO:0007669"/>
    <property type="project" value="InterPro"/>
</dbReference>
<gene>
    <name evidence="3" type="ORF">IE4771_PB00177</name>
</gene>
<dbReference type="Pfam" id="PF06988">
    <property type="entry name" value="NifT"/>
    <property type="match status" value="1"/>
</dbReference>
<name>A0A060I440_RHIET</name>
<dbReference type="SUPFAM" id="SSF159203">
    <property type="entry name" value="NifT/FixU-like"/>
    <property type="match status" value="1"/>
</dbReference>
<dbReference type="InterPro" id="IPR007415">
    <property type="entry name" value="Nitrogenase_MoFe_mat_NifZ"/>
</dbReference>
<evidence type="ECO:0000313" key="3">
    <source>
        <dbReference type="EMBL" id="AIC29908.1"/>
    </source>
</evidence>
<geneLocation type="plasmid" evidence="3 4">
    <name>pRetIE4771b</name>
</geneLocation>
<reference evidence="3 4" key="1">
    <citation type="submission" date="2013-12" db="EMBL/GenBank/DDBJ databases">
        <title>Complete genome sequence of Rhizobium etli bv. mimosae IE4771.</title>
        <authorList>
            <person name="Bustos P."/>
            <person name="Santamaria R.I."/>
            <person name="Lozano L."/>
            <person name="Ormeno-Orrillo E."/>
            <person name="Rogel M.A."/>
            <person name="Romero D."/>
            <person name="Cevallos M.A."/>
            <person name="Martinez-Romero E."/>
            <person name="Gonzalez V."/>
        </authorList>
    </citation>
    <scope>NUCLEOTIDE SEQUENCE [LARGE SCALE GENOMIC DNA]</scope>
    <source>
        <strain evidence="3 4">IE4771</strain>
        <plasmid evidence="4">Plasmid pRetIE4771b</plasmid>
    </source>
</reference>
<sequence length="178" mass="20196">MGLGREQEVEIHKPPRFIPGERVRARLHVTNDGTYAGKNIGESLVRKGDEGYVRDIGTFLQQFYIYAVEWVDRGTVVGMRARELMSLDNAAASGAVETTRAPQRRNSQMKIMIRRTSAGWWAYVPKNDLEEPIIKVENEELWGGAITLGNGWRLALPDMPRGTRLPITVEARRIFDED</sequence>
<dbReference type="AlphaFoldDB" id="A0A060I440"/>
<evidence type="ECO:0000256" key="1">
    <source>
        <dbReference type="ARBA" id="ARBA00008027"/>
    </source>
</evidence>
<organism evidence="3 4">
    <name type="scientific">Rhizobium etli bv. mimosae str. IE4771</name>
    <dbReference type="NCBI Taxonomy" id="1432050"/>
    <lineage>
        <taxon>Bacteria</taxon>
        <taxon>Pseudomonadati</taxon>
        <taxon>Pseudomonadota</taxon>
        <taxon>Alphaproteobacteria</taxon>
        <taxon>Hyphomicrobiales</taxon>
        <taxon>Rhizobiaceae</taxon>
        <taxon>Rhizobium/Agrobacterium group</taxon>
        <taxon>Rhizobium</taxon>
    </lineage>
</organism>
<dbReference type="HOGENOM" id="CLU_1509424_0_0_5"/>